<gene>
    <name evidence="1" type="ORF">KIH27_20670</name>
</gene>
<organism evidence="1 2">
    <name type="scientific">Mycolicibacter acidiphilus</name>
    <dbReference type="NCBI Taxonomy" id="2835306"/>
    <lineage>
        <taxon>Bacteria</taxon>
        <taxon>Bacillati</taxon>
        <taxon>Actinomycetota</taxon>
        <taxon>Actinomycetes</taxon>
        <taxon>Mycobacteriales</taxon>
        <taxon>Mycobacteriaceae</taxon>
        <taxon>Mycolicibacter</taxon>
    </lineage>
</organism>
<evidence type="ECO:0008006" key="3">
    <source>
        <dbReference type="Google" id="ProtNLM"/>
    </source>
</evidence>
<sequence length="123" mass="13108">MSGAREWVATMAIGDQARPRVFVYCDDAAHGGRVGVTAFCRVGQQCRWEEWRAGPARGPGVTRLPDDPPRYRLTCNRCGERTAAVLAAETLTGVLDALEDRGLTHVTLAALAAVGLRVTGAAT</sequence>
<proteinExistence type="predicted"/>
<accession>A0ABS5RR67</accession>
<dbReference type="EMBL" id="JAHCLR010000071">
    <property type="protein sequence ID" value="MBS9536001.1"/>
    <property type="molecule type" value="Genomic_DNA"/>
</dbReference>
<dbReference type="RefSeq" id="WP_214094847.1">
    <property type="nucleotide sequence ID" value="NZ_JAHCLR010000071.1"/>
</dbReference>
<evidence type="ECO:0000313" key="2">
    <source>
        <dbReference type="Proteomes" id="UP001519535"/>
    </source>
</evidence>
<protein>
    <recommendedName>
        <fullName evidence="3">Transposase</fullName>
    </recommendedName>
</protein>
<keyword evidence="2" id="KW-1185">Reference proteome</keyword>
<name>A0ABS5RR67_9MYCO</name>
<dbReference type="Proteomes" id="UP001519535">
    <property type="component" value="Unassembled WGS sequence"/>
</dbReference>
<evidence type="ECO:0000313" key="1">
    <source>
        <dbReference type="EMBL" id="MBS9536001.1"/>
    </source>
</evidence>
<comment type="caution">
    <text evidence="1">The sequence shown here is derived from an EMBL/GenBank/DDBJ whole genome shotgun (WGS) entry which is preliminary data.</text>
</comment>
<reference evidence="1 2" key="1">
    <citation type="submission" date="2021-05" db="EMBL/GenBank/DDBJ databases">
        <title>Mycobacterium acidophilum sp. nov., an extremely acid-tolerant member of the genus Mycobacterium.</title>
        <authorList>
            <person name="Xia J."/>
        </authorList>
    </citation>
    <scope>NUCLEOTIDE SEQUENCE [LARGE SCALE GENOMIC DNA]</scope>
    <source>
        <strain evidence="1 2">M1</strain>
    </source>
</reference>